<dbReference type="InterPro" id="IPR016181">
    <property type="entry name" value="Acyl_CoA_acyltransferase"/>
</dbReference>
<proteinExistence type="predicted"/>
<dbReference type="InterPro" id="IPR052351">
    <property type="entry name" value="Ornithine_N-alpha-AT"/>
</dbReference>
<gene>
    <name evidence="6" type="ORF">H5P27_02525</name>
</gene>
<dbReference type="EMBL" id="JACHVC010000005">
    <property type="protein sequence ID" value="MBC2604909.1"/>
    <property type="molecule type" value="Genomic_DNA"/>
</dbReference>
<protein>
    <submittedName>
        <fullName evidence="6">GNAT family N-acetyltransferase</fullName>
    </submittedName>
</protein>
<evidence type="ECO:0000313" key="7">
    <source>
        <dbReference type="Proteomes" id="UP000526501"/>
    </source>
</evidence>
<sequence length="264" mass="29626">MPLSATDRIRRVQQFIPPSPTSAYKVRISGTDLDVAGAQRLRYKVFNVELGEGLKESEATGKDEDPFDAVCDHLLIEHVTSGEIIGTYRLQTGRSAGDHIGYYSEQEFDFAPFEPIRSELVELGRACIAKEHRNMVVLGLLWKGIAQYAKIFGARYLVGCSSITSTDPVVGQAAFCKLSRYLAEAKFLTRATQRYRCDVEPEREYEVIELSRSVDIPRLMRAYLTLGARICGEPALDRDFKTIDFLTLIDLRSMGPRAMAKFLG</sequence>
<keyword evidence="4" id="KW-0443">Lipid metabolism</keyword>
<evidence type="ECO:0000256" key="1">
    <source>
        <dbReference type="ARBA" id="ARBA00005189"/>
    </source>
</evidence>
<dbReference type="SUPFAM" id="SSF55729">
    <property type="entry name" value="Acyl-CoA N-acyltransferases (Nat)"/>
    <property type="match status" value="1"/>
</dbReference>
<evidence type="ECO:0000313" key="6">
    <source>
        <dbReference type="EMBL" id="MBC2604909.1"/>
    </source>
</evidence>
<comment type="caution">
    <text evidence="6">The sequence shown here is derived from an EMBL/GenBank/DDBJ whole genome shotgun (WGS) entry which is preliminary data.</text>
</comment>
<organism evidence="6 7">
    <name type="scientific">Pelagicoccus albus</name>
    <dbReference type="NCBI Taxonomy" id="415222"/>
    <lineage>
        <taxon>Bacteria</taxon>
        <taxon>Pseudomonadati</taxon>
        <taxon>Verrucomicrobiota</taxon>
        <taxon>Opitutia</taxon>
        <taxon>Puniceicoccales</taxon>
        <taxon>Pelagicoccaceae</taxon>
        <taxon>Pelagicoccus</taxon>
    </lineage>
</organism>
<dbReference type="GO" id="GO:0006629">
    <property type="term" value="P:lipid metabolic process"/>
    <property type="evidence" value="ECO:0007669"/>
    <property type="project" value="UniProtKB-KW"/>
</dbReference>
<reference evidence="6 7" key="1">
    <citation type="submission" date="2020-07" db="EMBL/GenBank/DDBJ databases">
        <authorList>
            <person name="Feng X."/>
        </authorList>
    </citation>
    <scope>NUCLEOTIDE SEQUENCE [LARGE SCALE GENOMIC DNA]</scope>
    <source>
        <strain evidence="6 7">JCM23202</strain>
    </source>
</reference>
<dbReference type="GO" id="GO:0016746">
    <property type="term" value="F:acyltransferase activity"/>
    <property type="evidence" value="ECO:0007669"/>
    <property type="project" value="UniProtKB-KW"/>
</dbReference>
<accession>A0A7X1E732</accession>
<dbReference type="AlphaFoldDB" id="A0A7X1E732"/>
<comment type="pathway">
    <text evidence="1">Lipid metabolism.</text>
</comment>
<dbReference type="Gene3D" id="3.40.630.30">
    <property type="match status" value="1"/>
</dbReference>
<dbReference type="PANTHER" id="PTHR37323:SF1">
    <property type="entry name" value="L-ORNITHINE N(ALPHA)-ACYLTRANSFERASE"/>
    <property type="match status" value="1"/>
</dbReference>
<evidence type="ECO:0000256" key="3">
    <source>
        <dbReference type="ARBA" id="ARBA00022679"/>
    </source>
</evidence>
<dbReference type="Pfam" id="PF13444">
    <property type="entry name" value="Acetyltransf_5"/>
    <property type="match status" value="1"/>
</dbReference>
<evidence type="ECO:0000256" key="2">
    <source>
        <dbReference type="ARBA" id="ARBA00022516"/>
    </source>
</evidence>
<keyword evidence="2" id="KW-0444">Lipid biosynthesis</keyword>
<name>A0A7X1E732_9BACT</name>
<keyword evidence="5" id="KW-0012">Acyltransferase</keyword>
<dbReference type="RefSeq" id="WP_185658799.1">
    <property type="nucleotide sequence ID" value="NZ_CAWPOO010000005.1"/>
</dbReference>
<evidence type="ECO:0000256" key="5">
    <source>
        <dbReference type="ARBA" id="ARBA00023315"/>
    </source>
</evidence>
<evidence type="ECO:0000256" key="4">
    <source>
        <dbReference type="ARBA" id="ARBA00023098"/>
    </source>
</evidence>
<dbReference type="PANTHER" id="PTHR37323">
    <property type="entry name" value="GCN5-RELATED N-ACETYLTRANSFERASE"/>
    <property type="match status" value="1"/>
</dbReference>
<keyword evidence="7" id="KW-1185">Reference proteome</keyword>
<dbReference type="Proteomes" id="UP000526501">
    <property type="component" value="Unassembled WGS sequence"/>
</dbReference>
<keyword evidence="3 6" id="KW-0808">Transferase</keyword>